<protein>
    <submittedName>
        <fullName evidence="1">Type I-C CRISPR-associated protein Cas8c/Csd1</fullName>
    </submittedName>
</protein>
<proteinExistence type="predicted"/>
<reference evidence="1" key="1">
    <citation type="submission" date="2021-10" db="EMBL/GenBank/DDBJ databases">
        <title>Anaerobic single-cell dispensing facilitates the cultivation of human gut bacteria.</title>
        <authorList>
            <person name="Afrizal A."/>
        </authorList>
    </citation>
    <scope>NUCLEOTIDE SEQUENCE</scope>
    <source>
        <strain evidence="1">CLA-AA-H215</strain>
    </source>
</reference>
<dbReference type="RefSeq" id="WP_308454327.1">
    <property type="nucleotide sequence ID" value="NZ_JAJEQR010000041.1"/>
</dbReference>
<dbReference type="NCBIfam" id="TIGR01863">
    <property type="entry name" value="cas_Csd1"/>
    <property type="match status" value="1"/>
</dbReference>
<dbReference type="AlphaFoldDB" id="A0AAE3ECI3"/>
<dbReference type="InterPro" id="IPR010144">
    <property type="entry name" value="CRISPR-assoc_prot_Csd1-typ"/>
</dbReference>
<dbReference type="Pfam" id="PF09709">
    <property type="entry name" value="Cas_Csd1"/>
    <property type="match status" value="1"/>
</dbReference>
<comment type="caution">
    <text evidence="1">The sequence shown here is derived from an EMBL/GenBank/DDBJ whole genome shotgun (WGS) entry which is preliminary data.</text>
</comment>
<accession>A0AAE3ECI3</accession>
<gene>
    <name evidence="1" type="primary">cas8c</name>
    <name evidence="1" type="ORF">LKD81_12690</name>
</gene>
<keyword evidence="2" id="KW-1185">Reference proteome</keyword>
<evidence type="ECO:0000313" key="1">
    <source>
        <dbReference type="EMBL" id="MCC2231843.1"/>
    </source>
</evidence>
<evidence type="ECO:0000313" key="2">
    <source>
        <dbReference type="Proteomes" id="UP001198182"/>
    </source>
</evidence>
<dbReference type="EMBL" id="JAJEQR010000041">
    <property type="protein sequence ID" value="MCC2231843.1"/>
    <property type="molecule type" value="Genomic_DNA"/>
</dbReference>
<name>A0AAE3ECI3_9FIRM</name>
<organism evidence="1 2">
    <name type="scientific">Hominifimenecus microfluidus</name>
    <dbReference type="NCBI Taxonomy" id="2885348"/>
    <lineage>
        <taxon>Bacteria</taxon>
        <taxon>Bacillati</taxon>
        <taxon>Bacillota</taxon>
        <taxon>Clostridia</taxon>
        <taxon>Lachnospirales</taxon>
        <taxon>Lachnospiraceae</taxon>
        <taxon>Hominifimenecus</taxon>
    </lineage>
</organism>
<sequence length="682" mass="78605">MSWERALLSLYEQNADQAGCITYKEYESKGKTVRIPNVLLPVYHTTAAAQIEVTIDEEGNFLGAEQVSQEDKLTVIPVTEKSGSRTSGKEPHPLCDNIQYLAGDYKLYVNAEGKSRKGDENCHEAYMDALEAWHLSEFTHPKVDAIFSYLQKGTLVKDLITWKVLLLDENGRLDSKVKIQTAEQTKALVRFVVRTGQATDHQPEECWKDTSLQRSFVEYYRSQQKQKDLDYLTGEYMATSYLHSKKIRNEGDGSKLISSNDETYFTFRGRFDSKEQAFSIGAETSQKIHNALKWIIRKQGKTYDGMTVVCWESDQCNMPLWDTDTENIASGSPETADSEDVCEGGVENESQDEFAEDDFEEEYEAFTVKRDTASMTANLFYKALDGYRKQVDYTSQMFLIALDAATTGRLALMEYREVDATRYLKNIEKWHIEGSWLQTKFKNGAKKEYYGVPGIQDITECLYGIENGGYLSIPDKSGKHMYAQICKRLQPCIWDGNPLPYDLVRLAVERASEPQKYKSRYNWERILSLACSFVKKYRYEKYGKETAMVVEEGNKDRSYLYGRLLAVADRVEYRTYDRDKDGARVTNAKRYMSVFSKRPYDTWRNIEEKIQPYMQKLSVAERNYYTKELNKIMGMLSSEVFTKNTPLDGLYLLGFHHESYDLKNPNMAVEKKETTNGGHENE</sequence>
<dbReference type="Proteomes" id="UP001198182">
    <property type="component" value="Unassembled WGS sequence"/>
</dbReference>